<dbReference type="Pfam" id="PF07762">
    <property type="entry name" value="DUF1618"/>
    <property type="match status" value="1"/>
</dbReference>
<name>A0ABC8W560_9POAL</name>
<evidence type="ECO:0000259" key="2">
    <source>
        <dbReference type="Pfam" id="PF07762"/>
    </source>
</evidence>
<evidence type="ECO:0000313" key="4">
    <source>
        <dbReference type="Proteomes" id="UP001497457"/>
    </source>
</evidence>
<protein>
    <recommendedName>
        <fullName evidence="2">DUF1618 domain-containing protein</fullName>
    </recommendedName>
</protein>
<dbReference type="InterPro" id="IPR011676">
    <property type="entry name" value="DUF1618"/>
</dbReference>
<dbReference type="Proteomes" id="UP001497457">
    <property type="component" value="Chromosome 11b"/>
</dbReference>
<dbReference type="PANTHER" id="PTHR33086">
    <property type="entry name" value="OS05G0468200 PROTEIN-RELATED"/>
    <property type="match status" value="1"/>
</dbReference>
<reference evidence="4" key="1">
    <citation type="submission" date="2024-06" db="EMBL/GenBank/DDBJ databases">
        <authorList>
            <person name="Ryan C."/>
        </authorList>
    </citation>
    <scope>NUCLEOTIDE SEQUENCE [LARGE SCALE GENOMIC DNA]</scope>
</reference>
<reference evidence="3 4" key="2">
    <citation type="submission" date="2024-10" db="EMBL/GenBank/DDBJ databases">
        <authorList>
            <person name="Ryan C."/>
        </authorList>
    </citation>
    <scope>NUCLEOTIDE SEQUENCE [LARGE SCALE GENOMIC DNA]</scope>
</reference>
<gene>
    <name evidence="3" type="ORF">URODEC1_LOCUS9402</name>
</gene>
<sequence>MAAPPWVILARVVRVRLAPGAEEAGEAEQAEHAAAAAEPGFAAAMALPPRLTALAAGVEAGEEEHAAAAAEPDFAAAVALPARVTVLAAGRGAHPDAEKPDGYPYIVTAGSDYLLAHFAAAPSYGTRFDDNPDSSHLVLVSRFNAAGGETTASAERVPDRAGGVPNLRNIGNVILYSCVGGDYRIAELQVDTGRDLATIVYLRLRSSHAEGWSTRQVAYPLSAEGRNWIPDGTVYADGTLWWFDLSWGILSCSATLSEANLLFHQFPGHAEDTTSVHTKRWVTASRGKLRYVAIIIPEGGGPARVSMWTRMMDDKGWNWYPKYSVSFEKIWNDKSYEETELPRNVPELVIVCPSNPDLVYFAVEKHIIGVNVPEHRVVDDKAFGQETLNMPGPPRPASGRYFIAWELPSTVARGNLASKARDKEQQLLQERTAASSSAGAKRTKLISGDAHPGV</sequence>
<organism evidence="3 4">
    <name type="scientific">Urochloa decumbens</name>
    <dbReference type="NCBI Taxonomy" id="240449"/>
    <lineage>
        <taxon>Eukaryota</taxon>
        <taxon>Viridiplantae</taxon>
        <taxon>Streptophyta</taxon>
        <taxon>Embryophyta</taxon>
        <taxon>Tracheophyta</taxon>
        <taxon>Spermatophyta</taxon>
        <taxon>Magnoliopsida</taxon>
        <taxon>Liliopsida</taxon>
        <taxon>Poales</taxon>
        <taxon>Poaceae</taxon>
        <taxon>PACMAD clade</taxon>
        <taxon>Panicoideae</taxon>
        <taxon>Panicodae</taxon>
        <taxon>Paniceae</taxon>
        <taxon>Melinidinae</taxon>
        <taxon>Urochloa</taxon>
    </lineage>
</organism>
<feature type="compositionally biased region" description="Polar residues" evidence="1">
    <location>
        <begin position="429"/>
        <end position="438"/>
    </location>
</feature>
<dbReference type="AlphaFoldDB" id="A0ABC8W560"/>
<evidence type="ECO:0000313" key="3">
    <source>
        <dbReference type="EMBL" id="CAL4901568.1"/>
    </source>
</evidence>
<feature type="domain" description="DUF1618" evidence="2">
    <location>
        <begin position="242"/>
        <end position="360"/>
    </location>
</feature>
<dbReference type="PANTHER" id="PTHR33086:SF73">
    <property type="entry name" value="OS01G0245901 PROTEIN"/>
    <property type="match status" value="1"/>
</dbReference>
<accession>A0ABC8W560</accession>
<feature type="region of interest" description="Disordered" evidence="1">
    <location>
        <begin position="429"/>
        <end position="454"/>
    </location>
</feature>
<keyword evidence="4" id="KW-1185">Reference proteome</keyword>
<proteinExistence type="predicted"/>
<dbReference type="EMBL" id="OZ075121">
    <property type="protein sequence ID" value="CAL4901568.1"/>
    <property type="molecule type" value="Genomic_DNA"/>
</dbReference>
<evidence type="ECO:0000256" key="1">
    <source>
        <dbReference type="SAM" id="MobiDB-lite"/>
    </source>
</evidence>